<dbReference type="EMBL" id="JABMCC010000089">
    <property type="protein sequence ID" value="NUU53016.1"/>
    <property type="molecule type" value="Genomic_DNA"/>
</dbReference>
<evidence type="ECO:0008006" key="3">
    <source>
        <dbReference type="Google" id="ProtNLM"/>
    </source>
</evidence>
<organism evidence="1 2">
    <name type="scientific">Paenibacillus taichungensis</name>
    <dbReference type="NCBI Taxonomy" id="484184"/>
    <lineage>
        <taxon>Bacteria</taxon>
        <taxon>Bacillati</taxon>
        <taxon>Bacillota</taxon>
        <taxon>Bacilli</taxon>
        <taxon>Bacillales</taxon>
        <taxon>Paenibacillaceae</taxon>
        <taxon>Paenibacillus</taxon>
    </lineage>
</organism>
<comment type="caution">
    <text evidence="1">The sequence shown here is derived from an EMBL/GenBank/DDBJ whole genome shotgun (WGS) entry which is preliminary data.</text>
</comment>
<reference evidence="1 2" key="1">
    <citation type="submission" date="2020-05" db="EMBL/GenBank/DDBJ databases">
        <title>Genome Sequencing of Type Strains.</title>
        <authorList>
            <person name="Lemaire J.F."/>
            <person name="Inderbitzin P."/>
            <person name="Gregorio O.A."/>
            <person name="Collins S.B."/>
            <person name="Wespe N."/>
            <person name="Knight-Connoni V."/>
        </authorList>
    </citation>
    <scope>NUCLEOTIDE SEQUENCE [LARGE SCALE GENOMIC DNA]</scope>
    <source>
        <strain evidence="1 2">DSM 19942</strain>
    </source>
</reference>
<evidence type="ECO:0000313" key="2">
    <source>
        <dbReference type="Proteomes" id="UP000577724"/>
    </source>
</evidence>
<proteinExistence type="predicted"/>
<gene>
    <name evidence="1" type="ORF">HP548_02755</name>
</gene>
<dbReference type="Pfam" id="PF20529">
    <property type="entry name" value="DUF6744"/>
    <property type="match status" value="1"/>
</dbReference>
<dbReference type="RefSeq" id="WP_175380824.1">
    <property type="nucleotide sequence ID" value="NZ_CBCRYD010000030.1"/>
</dbReference>
<dbReference type="Proteomes" id="UP000577724">
    <property type="component" value="Unassembled WGS sequence"/>
</dbReference>
<dbReference type="InterPro" id="IPR046632">
    <property type="entry name" value="DUF6744"/>
</dbReference>
<evidence type="ECO:0000313" key="1">
    <source>
        <dbReference type="EMBL" id="NUU53016.1"/>
    </source>
</evidence>
<accession>A0ABX2MDJ7</accession>
<name>A0ABX2MDJ7_9BACL</name>
<protein>
    <recommendedName>
        <fullName evidence="3">Toxic anion resistance protein</fullName>
    </recommendedName>
</protein>
<sequence length="326" mass="37450">MRKLTREMAQDITAVGMEDKQSVEVIGYLVWYSIGMKQIERKLLAEHVAASEVDKSLMPNEIRVIDAFRRSTKAIECKQPPIDGKGSERILVRETVTTAERVVRNIVREVIDPKEEEKLLYKTQEAIVTLEREDFYFLDTQIINPDVKPLVERIKELFVTFQTTHDDKAVRHMCIETIKRMSPVMVKTSGGVYFIPVKFEEQLRSFTTFVNLLELSSAYMIPLIKTGDTMDLVRKATVSQLNTAMENLKKAYDNRDNLTAADVTSVVNETQLSFGIIDDYQDLLNSDLKDITSSLRDMQRMLKAVAALKKDRRSKNENVRQLSLFD</sequence>
<keyword evidence="2" id="KW-1185">Reference proteome</keyword>
<dbReference type="GeneID" id="97129607"/>